<dbReference type="Pfam" id="PF14265">
    <property type="entry name" value="DUF4355"/>
    <property type="match status" value="1"/>
</dbReference>
<dbReference type="EMBL" id="BK016141">
    <property type="protein sequence ID" value="DAF98058.1"/>
    <property type="molecule type" value="Genomic_DNA"/>
</dbReference>
<proteinExistence type="predicted"/>
<feature type="compositionally biased region" description="Polar residues" evidence="1">
    <location>
        <begin position="184"/>
        <end position="194"/>
    </location>
</feature>
<feature type="region of interest" description="Disordered" evidence="1">
    <location>
        <begin position="44"/>
        <end position="73"/>
    </location>
</feature>
<name>A0A8S5UUI4_9CAUD</name>
<feature type="compositionally biased region" description="Basic and acidic residues" evidence="1">
    <location>
        <begin position="48"/>
        <end position="73"/>
    </location>
</feature>
<organism evidence="2">
    <name type="scientific">Siphoviridae sp. ctGsX68</name>
    <dbReference type="NCBI Taxonomy" id="2825417"/>
    <lineage>
        <taxon>Viruses</taxon>
        <taxon>Duplodnaviria</taxon>
        <taxon>Heunggongvirae</taxon>
        <taxon>Uroviricota</taxon>
        <taxon>Caudoviricetes</taxon>
    </lineage>
</organism>
<accession>A0A8S5UUI4</accession>
<dbReference type="InterPro" id="IPR025580">
    <property type="entry name" value="Gp46"/>
</dbReference>
<protein>
    <submittedName>
        <fullName evidence="2">Major head protein</fullName>
    </submittedName>
</protein>
<sequence length="210" mass="22736">MTREELKEIMPDITDEQITAFLNKHHEELNASADEKLKNAKAALADATKARKTAEKELKELKESHLSDDEKLQKALEEAEASKADYAKKLNRLEVEKLFVDAGITSEYYGPIIDSVVTDDAEASKKLAGSFVDVMKSQKEATEKALREELSIAPKPHAAGGKDDNGGDGGKPALTAAEQVAQKLAQQNSQNVKSAKSALSYYTGGSDEGN</sequence>
<feature type="region of interest" description="Disordered" evidence="1">
    <location>
        <begin position="146"/>
        <end position="210"/>
    </location>
</feature>
<evidence type="ECO:0000256" key="1">
    <source>
        <dbReference type="SAM" id="MobiDB-lite"/>
    </source>
</evidence>
<reference evidence="2" key="1">
    <citation type="journal article" date="2021" name="Proc. Natl. Acad. Sci. U.S.A.">
        <title>A Catalog of Tens of Thousands of Viruses from Human Metagenomes Reveals Hidden Associations with Chronic Diseases.</title>
        <authorList>
            <person name="Tisza M.J."/>
            <person name="Buck C.B."/>
        </authorList>
    </citation>
    <scope>NUCLEOTIDE SEQUENCE</scope>
    <source>
        <strain evidence="2">CtGsX68</strain>
    </source>
</reference>
<evidence type="ECO:0000313" key="2">
    <source>
        <dbReference type="EMBL" id="DAF98058.1"/>
    </source>
</evidence>